<comment type="caution">
    <text evidence="1">The sequence shown here is derived from an EMBL/GenBank/DDBJ whole genome shotgun (WGS) entry which is preliminary data.</text>
</comment>
<proteinExistence type="predicted"/>
<accession>A0A0F9LYT3</accession>
<protein>
    <submittedName>
        <fullName evidence="1">Uncharacterized protein</fullName>
    </submittedName>
</protein>
<gene>
    <name evidence="1" type="ORF">LCGC14_1220520</name>
</gene>
<reference evidence="1" key="1">
    <citation type="journal article" date="2015" name="Nature">
        <title>Complex archaea that bridge the gap between prokaryotes and eukaryotes.</title>
        <authorList>
            <person name="Spang A."/>
            <person name="Saw J.H."/>
            <person name="Jorgensen S.L."/>
            <person name="Zaremba-Niedzwiedzka K."/>
            <person name="Martijn J."/>
            <person name="Lind A.E."/>
            <person name="van Eijk R."/>
            <person name="Schleper C."/>
            <person name="Guy L."/>
            <person name="Ettema T.J."/>
        </authorList>
    </citation>
    <scope>NUCLEOTIDE SEQUENCE</scope>
</reference>
<sequence length="92" mass="10704">MKDKFSELANTLTDLINILEEFEKTKDDYKKPDIRARQVKILSIAKIIGNTTLKHAQKLLDDIDVYLSNPQKEKFSSLIKDAIKLQNDLWEL</sequence>
<organism evidence="1">
    <name type="scientific">marine sediment metagenome</name>
    <dbReference type="NCBI Taxonomy" id="412755"/>
    <lineage>
        <taxon>unclassified sequences</taxon>
        <taxon>metagenomes</taxon>
        <taxon>ecological metagenomes</taxon>
    </lineage>
</organism>
<evidence type="ECO:0000313" key="1">
    <source>
        <dbReference type="EMBL" id="KKM92236.1"/>
    </source>
</evidence>
<dbReference type="EMBL" id="LAZR01006420">
    <property type="protein sequence ID" value="KKM92236.1"/>
    <property type="molecule type" value="Genomic_DNA"/>
</dbReference>
<dbReference type="AlphaFoldDB" id="A0A0F9LYT3"/>
<name>A0A0F9LYT3_9ZZZZ</name>